<proteinExistence type="predicted"/>
<evidence type="ECO:0000313" key="3">
    <source>
        <dbReference type="Proteomes" id="UP000652761"/>
    </source>
</evidence>
<gene>
    <name evidence="2" type="ORF">Taro_008424</name>
</gene>
<dbReference type="EMBL" id="NMUH01000276">
    <property type="protein sequence ID" value="MQL76038.1"/>
    <property type="molecule type" value="Genomic_DNA"/>
</dbReference>
<reference evidence="2" key="1">
    <citation type="submission" date="2017-07" db="EMBL/GenBank/DDBJ databases">
        <title>Taro Niue Genome Assembly and Annotation.</title>
        <authorList>
            <person name="Atibalentja N."/>
            <person name="Keating K."/>
            <person name="Fields C.J."/>
        </authorList>
    </citation>
    <scope>NUCLEOTIDE SEQUENCE</scope>
    <source>
        <strain evidence="2">Niue_2</strain>
        <tissue evidence="2">Leaf</tissue>
    </source>
</reference>
<keyword evidence="3" id="KW-1185">Reference proteome</keyword>
<dbReference type="AlphaFoldDB" id="A0A843TX51"/>
<dbReference type="Proteomes" id="UP000652761">
    <property type="component" value="Unassembled WGS sequence"/>
</dbReference>
<protein>
    <submittedName>
        <fullName evidence="2">Uncharacterized protein</fullName>
    </submittedName>
</protein>
<comment type="caution">
    <text evidence="2">The sequence shown here is derived from an EMBL/GenBank/DDBJ whole genome shotgun (WGS) entry which is preliminary data.</text>
</comment>
<name>A0A843TX51_COLES</name>
<feature type="compositionally biased region" description="Polar residues" evidence="1">
    <location>
        <begin position="70"/>
        <end position="88"/>
    </location>
</feature>
<feature type="region of interest" description="Disordered" evidence="1">
    <location>
        <begin position="70"/>
        <end position="89"/>
    </location>
</feature>
<organism evidence="2 3">
    <name type="scientific">Colocasia esculenta</name>
    <name type="common">Wild taro</name>
    <name type="synonym">Arum esculentum</name>
    <dbReference type="NCBI Taxonomy" id="4460"/>
    <lineage>
        <taxon>Eukaryota</taxon>
        <taxon>Viridiplantae</taxon>
        <taxon>Streptophyta</taxon>
        <taxon>Embryophyta</taxon>
        <taxon>Tracheophyta</taxon>
        <taxon>Spermatophyta</taxon>
        <taxon>Magnoliopsida</taxon>
        <taxon>Liliopsida</taxon>
        <taxon>Araceae</taxon>
        <taxon>Aroideae</taxon>
        <taxon>Colocasieae</taxon>
        <taxon>Colocasia</taxon>
    </lineage>
</organism>
<evidence type="ECO:0000313" key="2">
    <source>
        <dbReference type="EMBL" id="MQL76038.1"/>
    </source>
</evidence>
<evidence type="ECO:0000256" key="1">
    <source>
        <dbReference type="SAM" id="MobiDB-lite"/>
    </source>
</evidence>
<sequence>MEKQGTQPRLTYDRSAASVISGTMESILMRIYTAAWHCELWLFSELSGTLSSIASFAEHAEHISRRCTRPKSNVNATPSTNNNVNEYSNEPVMPMSVGQETEPTAGHFTPTSMNNTPRAMKNMHVRSPKRKSSSIGNEGRGKRIVVDALNNLIDVTGERNALIINLVGDRGSLKESDSSSQQRPDAEVVPSIAECLRDLESIPDLPSDVFIKSMNIFTEPKFRSLFSAMADKHK</sequence>
<feature type="non-terminal residue" evidence="2">
    <location>
        <position position="1"/>
    </location>
</feature>
<accession>A0A843TX51</accession>